<accession>Q1H531</accession>
<evidence type="ECO:0000313" key="3">
    <source>
        <dbReference type="Proteomes" id="UP000002440"/>
    </source>
</evidence>
<proteinExistence type="predicted"/>
<dbReference type="Proteomes" id="UP000002440">
    <property type="component" value="Chromosome"/>
</dbReference>
<evidence type="ECO:0000256" key="1">
    <source>
        <dbReference type="SAM" id="SignalP"/>
    </source>
</evidence>
<dbReference type="STRING" id="265072.Mfla_0135"/>
<feature type="signal peptide" evidence="1">
    <location>
        <begin position="1"/>
        <end position="23"/>
    </location>
</feature>
<keyword evidence="3" id="KW-1185">Reference proteome</keyword>
<protein>
    <submittedName>
        <fullName evidence="2">Uncharacterized protein</fullName>
    </submittedName>
</protein>
<gene>
    <name evidence="2" type="ordered locus">Mfla_0135</name>
</gene>
<keyword evidence="1" id="KW-0732">Signal</keyword>
<feature type="chain" id="PRO_5004189710" evidence="1">
    <location>
        <begin position="24"/>
        <end position="111"/>
    </location>
</feature>
<name>Q1H531_METFK</name>
<sequence length="111" mass="11999">MLRKILLGYVLSLLLLLSQQSIAAHDIWHLHDQLLSHAKDQSSQGNVCEQCLGLGSLESYIPATPPAFLPVFSHTGCIGPAAIECRSERTMAYSSRAPPTLSIQSDQGIPS</sequence>
<dbReference type="AlphaFoldDB" id="Q1H531"/>
<dbReference type="RefSeq" id="WP_011478503.1">
    <property type="nucleotide sequence ID" value="NC_007947.1"/>
</dbReference>
<dbReference type="HOGENOM" id="CLU_2155367_0_0_4"/>
<organism evidence="2 3">
    <name type="scientific">Methylobacillus flagellatus (strain ATCC 51484 / DSM 6875 / VKM B-1610 / KT)</name>
    <dbReference type="NCBI Taxonomy" id="265072"/>
    <lineage>
        <taxon>Bacteria</taxon>
        <taxon>Pseudomonadati</taxon>
        <taxon>Pseudomonadota</taxon>
        <taxon>Betaproteobacteria</taxon>
        <taxon>Nitrosomonadales</taxon>
        <taxon>Methylophilaceae</taxon>
        <taxon>Methylobacillus</taxon>
    </lineage>
</organism>
<dbReference type="KEGG" id="mfa:Mfla_0135"/>
<dbReference type="EMBL" id="CP000284">
    <property type="protein sequence ID" value="ABE48406.1"/>
    <property type="molecule type" value="Genomic_DNA"/>
</dbReference>
<evidence type="ECO:0000313" key="2">
    <source>
        <dbReference type="EMBL" id="ABE48406.1"/>
    </source>
</evidence>
<reference evidence="2 3" key="1">
    <citation type="submission" date="2006-03" db="EMBL/GenBank/DDBJ databases">
        <title>Complete sequence of Methylobacillus flagellatus KT.</title>
        <authorList>
            <consortium name="US DOE Joint Genome Institute"/>
            <person name="Copeland A."/>
            <person name="Lucas S."/>
            <person name="Lapidus A."/>
            <person name="Barry K."/>
            <person name="Detter J.C."/>
            <person name="Glavina del Rio T."/>
            <person name="Hammon N."/>
            <person name="Israni S."/>
            <person name="Dalin E."/>
            <person name="Tice H."/>
            <person name="Pitluck S."/>
            <person name="Brettin T."/>
            <person name="Bruce D."/>
            <person name="Han C."/>
            <person name="Tapia R."/>
            <person name="Saunders E."/>
            <person name="Gilna P."/>
            <person name="Schmutz J."/>
            <person name="Larimer F."/>
            <person name="Land M."/>
            <person name="Kyrpides N."/>
            <person name="Anderson I."/>
            <person name="Richardson P."/>
        </authorList>
    </citation>
    <scope>NUCLEOTIDE SEQUENCE [LARGE SCALE GENOMIC DNA]</scope>
    <source>
        <strain evidence="3">KT / ATCC 51484 / DSM 6875</strain>
    </source>
</reference>